<keyword evidence="3" id="KW-0731">Sigma factor</keyword>
<reference evidence="10" key="1">
    <citation type="submission" date="2021-11" db="EMBL/GenBank/DDBJ databases">
        <title>Cultivation dependent microbiological survey of springs from the worlds oldest radium mine currently devoted to the extraction of radon-saturated water.</title>
        <authorList>
            <person name="Kapinusova G."/>
            <person name="Smrhova T."/>
            <person name="Strejcek M."/>
            <person name="Suman J."/>
            <person name="Jani K."/>
            <person name="Pajer P."/>
            <person name="Uhlik O."/>
        </authorList>
    </citation>
    <scope>NUCLEOTIDE SEQUENCE [LARGE SCALE GENOMIC DNA]</scope>
    <source>
        <strain evidence="10">J379</strain>
    </source>
</reference>
<dbReference type="Gene3D" id="1.10.1740.10">
    <property type="match status" value="1"/>
</dbReference>
<keyword evidence="4" id="KW-0238">DNA-binding</keyword>
<evidence type="ECO:0000256" key="4">
    <source>
        <dbReference type="ARBA" id="ARBA00023125"/>
    </source>
</evidence>
<accession>A0ABY5PK83</accession>
<evidence type="ECO:0000256" key="3">
    <source>
        <dbReference type="ARBA" id="ARBA00023082"/>
    </source>
</evidence>
<dbReference type="Proteomes" id="UP001058860">
    <property type="component" value="Chromosome"/>
</dbReference>
<dbReference type="InterPro" id="IPR013325">
    <property type="entry name" value="RNA_pol_sigma_r2"/>
</dbReference>
<dbReference type="InterPro" id="IPR013249">
    <property type="entry name" value="RNA_pol_sigma70_r4_t2"/>
</dbReference>
<dbReference type="NCBIfam" id="TIGR02937">
    <property type="entry name" value="sigma70-ECF"/>
    <property type="match status" value="1"/>
</dbReference>
<gene>
    <name evidence="9" type="ORF">LRS13_05460</name>
</gene>
<dbReference type="PANTHER" id="PTHR43133:SF8">
    <property type="entry name" value="RNA POLYMERASE SIGMA FACTOR HI_1459-RELATED"/>
    <property type="match status" value="1"/>
</dbReference>
<dbReference type="InterPro" id="IPR007627">
    <property type="entry name" value="RNA_pol_sigma70_r2"/>
</dbReference>
<dbReference type="EMBL" id="CP088295">
    <property type="protein sequence ID" value="UUY04977.1"/>
    <property type="molecule type" value="Genomic_DNA"/>
</dbReference>
<comment type="similarity">
    <text evidence="1">Belongs to the sigma-70 factor family. ECF subfamily.</text>
</comment>
<protein>
    <submittedName>
        <fullName evidence="9">Sigma-70 family RNA polymerase sigma factor</fullName>
    </submittedName>
</protein>
<proteinExistence type="inferred from homology"/>
<sequence>MLTTTAPALAATDDRALVRAIAAGDTAAADALYRRYWPDLQRVCLRVTRCPDDAADAAQDAMLATLRRLPELDADTLNLPAYLKVAARRAALDRVAQRNRTRAFADHEQGALPDPRGDAQDRAESADRTARVHAALRELPQRQREALIRAAWHGQDVPEIAEAMGLNCNATSQLLHRARRGLAARLG</sequence>
<dbReference type="SUPFAM" id="SSF88946">
    <property type="entry name" value="Sigma2 domain of RNA polymerase sigma factors"/>
    <property type="match status" value="1"/>
</dbReference>
<dbReference type="InterPro" id="IPR036388">
    <property type="entry name" value="WH-like_DNA-bd_sf"/>
</dbReference>
<dbReference type="Gene3D" id="1.10.10.10">
    <property type="entry name" value="Winged helix-like DNA-binding domain superfamily/Winged helix DNA-binding domain"/>
    <property type="match status" value="1"/>
</dbReference>
<dbReference type="RefSeq" id="WP_353865451.1">
    <property type="nucleotide sequence ID" value="NZ_CP088295.1"/>
</dbReference>
<dbReference type="Pfam" id="PF04542">
    <property type="entry name" value="Sigma70_r2"/>
    <property type="match status" value="1"/>
</dbReference>
<evidence type="ECO:0000256" key="6">
    <source>
        <dbReference type="SAM" id="MobiDB-lite"/>
    </source>
</evidence>
<feature type="domain" description="RNA polymerase sigma factor 70 region 4 type 2" evidence="8">
    <location>
        <begin position="131"/>
        <end position="180"/>
    </location>
</feature>
<dbReference type="InterPro" id="IPR039425">
    <property type="entry name" value="RNA_pol_sigma-70-like"/>
</dbReference>
<dbReference type="InterPro" id="IPR013324">
    <property type="entry name" value="RNA_pol_sigma_r3/r4-like"/>
</dbReference>
<evidence type="ECO:0000259" key="8">
    <source>
        <dbReference type="Pfam" id="PF08281"/>
    </source>
</evidence>
<keyword evidence="5" id="KW-0804">Transcription</keyword>
<dbReference type="PANTHER" id="PTHR43133">
    <property type="entry name" value="RNA POLYMERASE ECF-TYPE SIGMA FACTO"/>
    <property type="match status" value="1"/>
</dbReference>
<feature type="domain" description="RNA polymerase sigma-70 region 2" evidence="7">
    <location>
        <begin position="32"/>
        <end position="101"/>
    </location>
</feature>
<keyword evidence="2" id="KW-0805">Transcription regulation</keyword>
<evidence type="ECO:0000313" key="9">
    <source>
        <dbReference type="EMBL" id="UUY04977.1"/>
    </source>
</evidence>
<organism evidence="9 10">
    <name type="scientific">Svornostia abyssi</name>
    <dbReference type="NCBI Taxonomy" id="2898438"/>
    <lineage>
        <taxon>Bacteria</taxon>
        <taxon>Bacillati</taxon>
        <taxon>Actinomycetota</taxon>
        <taxon>Thermoleophilia</taxon>
        <taxon>Solirubrobacterales</taxon>
        <taxon>Baekduiaceae</taxon>
        <taxon>Svornostia</taxon>
    </lineage>
</organism>
<dbReference type="InterPro" id="IPR014284">
    <property type="entry name" value="RNA_pol_sigma-70_dom"/>
</dbReference>
<dbReference type="SUPFAM" id="SSF88659">
    <property type="entry name" value="Sigma3 and sigma4 domains of RNA polymerase sigma factors"/>
    <property type="match status" value="1"/>
</dbReference>
<evidence type="ECO:0000259" key="7">
    <source>
        <dbReference type="Pfam" id="PF04542"/>
    </source>
</evidence>
<evidence type="ECO:0000313" key="10">
    <source>
        <dbReference type="Proteomes" id="UP001058860"/>
    </source>
</evidence>
<keyword evidence="10" id="KW-1185">Reference proteome</keyword>
<dbReference type="Pfam" id="PF08281">
    <property type="entry name" value="Sigma70_r4_2"/>
    <property type="match status" value="1"/>
</dbReference>
<evidence type="ECO:0000256" key="2">
    <source>
        <dbReference type="ARBA" id="ARBA00023015"/>
    </source>
</evidence>
<name>A0ABY5PK83_9ACTN</name>
<evidence type="ECO:0000256" key="5">
    <source>
        <dbReference type="ARBA" id="ARBA00023163"/>
    </source>
</evidence>
<feature type="compositionally biased region" description="Basic and acidic residues" evidence="6">
    <location>
        <begin position="103"/>
        <end position="128"/>
    </location>
</feature>
<evidence type="ECO:0000256" key="1">
    <source>
        <dbReference type="ARBA" id="ARBA00010641"/>
    </source>
</evidence>
<feature type="region of interest" description="Disordered" evidence="6">
    <location>
        <begin position="101"/>
        <end position="128"/>
    </location>
</feature>